<keyword evidence="5" id="KW-1185">Reference proteome</keyword>
<dbReference type="AlphaFoldDB" id="A0A3N7FWS5"/>
<feature type="compositionally biased region" description="Basic and acidic residues" evidence="2">
    <location>
        <begin position="215"/>
        <end position="226"/>
    </location>
</feature>
<keyword evidence="1" id="KW-0175">Coiled coil</keyword>
<evidence type="ECO:0000313" key="5">
    <source>
        <dbReference type="Proteomes" id="UP000006729"/>
    </source>
</evidence>
<dbReference type="PANTHER" id="PTHR20930:SF0">
    <property type="entry name" value="PROTEIN ILRUN"/>
    <property type="match status" value="1"/>
</dbReference>
<feature type="region of interest" description="Disordered" evidence="2">
    <location>
        <begin position="212"/>
        <end position="243"/>
    </location>
</feature>
<accession>A0A3N7FWS5</accession>
<gene>
    <name evidence="4" type="ORF">POPTR_012G085501</name>
</gene>
<dbReference type="PANTHER" id="PTHR20930">
    <property type="entry name" value="OVARIAN CARCINOMA ANTIGEN CA125-RELATED"/>
    <property type="match status" value="1"/>
</dbReference>
<protein>
    <recommendedName>
        <fullName evidence="3">Nbr1 FW domain-containing protein</fullName>
    </recommendedName>
</protein>
<evidence type="ECO:0000256" key="1">
    <source>
        <dbReference type="SAM" id="Coils"/>
    </source>
</evidence>
<proteinExistence type="predicted"/>
<evidence type="ECO:0000259" key="3">
    <source>
        <dbReference type="Pfam" id="PF16158"/>
    </source>
</evidence>
<feature type="coiled-coil region" evidence="1">
    <location>
        <begin position="183"/>
        <end position="210"/>
    </location>
</feature>
<evidence type="ECO:0000313" key="4">
    <source>
        <dbReference type="EMBL" id="RQO98455.1"/>
    </source>
</evidence>
<reference evidence="4 5" key="1">
    <citation type="journal article" date="2006" name="Science">
        <title>The genome of black cottonwood, Populus trichocarpa (Torr. &amp; Gray).</title>
        <authorList>
            <person name="Tuskan G.A."/>
            <person name="Difazio S."/>
            <person name="Jansson S."/>
            <person name="Bohlmann J."/>
            <person name="Grigoriev I."/>
            <person name="Hellsten U."/>
            <person name="Putnam N."/>
            <person name="Ralph S."/>
            <person name="Rombauts S."/>
            <person name="Salamov A."/>
            <person name="Schein J."/>
            <person name="Sterck L."/>
            <person name="Aerts A."/>
            <person name="Bhalerao R.R."/>
            <person name="Bhalerao R.P."/>
            <person name="Blaudez D."/>
            <person name="Boerjan W."/>
            <person name="Brun A."/>
            <person name="Brunner A."/>
            <person name="Busov V."/>
            <person name="Campbell M."/>
            <person name="Carlson J."/>
            <person name="Chalot M."/>
            <person name="Chapman J."/>
            <person name="Chen G.L."/>
            <person name="Cooper D."/>
            <person name="Coutinho P.M."/>
            <person name="Couturier J."/>
            <person name="Covert S."/>
            <person name="Cronk Q."/>
            <person name="Cunningham R."/>
            <person name="Davis J."/>
            <person name="Degroeve S."/>
            <person name="Dejardin A."/>
            <person name="Depamphilis C."/>
            <person name="Detter J."/>
            <person name="Dirks B."/>
            <person name="Dubchak I."/>
            <person name="Duplessis S."/>
            <person name="Ehlting J."/>
            <person name="Ellis B."/>
            <person name="Gendler K."/>
            <person name="Goodstein D."/>
            <person name="Gribskov M."/>
            <person name="Grimwood J."/>
            <person name="Groover A."/>
            <person name="Gunter L."/>
            <person name="Hamberger B."/>
            <person name="Heinze B."/>
            <person name="Helariutta Y."/>
            <person name="Henrissat B."/>
            <person name="Holligan D."/>
            <person name="Holt R."/>
            <person name="Huang W."/>
            <person name="Islam-Faridi N."/>
            <person name="Jones S."/>
            <person name="Jones-Rhoades M."/>
            <person name="Jorgensen R."/>
            <person name="Joshi C."/>
            <person name="Kangasjarvi J."/>
            <person name="Karlsson J."/>
            <person name="Kelleher C."/>
            <person name="Kirkpatrick R."/>
            <person name="Kirst M."/>
            <person name="Kohler A."/>
            <person name="Kalluri U."/>
            <person name="Larimer F."/>
            <person name="Leebens-Mack J."/>
            <person name="Leple J.C."/>
            <person name="Locascio P."/>
            <person name="Lou Y."/>
            <person name="Lucas S."/>
            <person name="Martin F."/>
            <person name="Montanini B."/>
            <person name="Napoli C."/>
            <person name="Nelson D.R."/>
            <person name="Nelson C."/>
            <person name="Nieminen K."/>
            <person name="Nilsson O."/>
            <person name="Pereda V."/>
            <person name="Peter G."/>
            <person name="Philippe R."/>
            <person name="Pilate G."/>
            <person name="Poliakov A."/>
            <person name="Razumovskaya J."/>
            <person name="Richardson P."/>
            <person name="Rinaldi C."/>
            <person name="Ritland K."/>
            <person name="Rouze P."/>
            <person name="Ryaboy D."/>
            <person name="Schmutz J."/>
            <person name="Schrader J."/>
            <person name="Segerman B."/>
            <person name="Shin H."/>
            <person name="Siddiqui A."/>
            <person name="Sterky F."/>
            <person name="Terry A."/>
            <person name="Tsai C.J."/>
            <person name="Uberbacher E."/>
            <person name="Unneberg P."/>
            <person name="Vahala J."/>
            <person name="Wall K."/>
            <person name="Wessler S."/>
            <person name="Yang G."/>
            <person name="Yin T."/>
            <person name="Douglas C."/>
            <person name="Marra M."/>
            <person name="Sandberg G."/>
            <person name="Van de Peer Y."/>
            <person name="Rokhsar D."/>
        </authorList>
    </citation>
    <scope>NUCLEOTIDE SEQUENCE [LARGE SCALE GENOMIC DNA]</scope>
    <source>
        <strain evidence="5">cv. Nisqually</strain>
    </source>
</reference>
<dbReference type="STRING" id="3694.A0A3N7FWS5"/>
<dbReference type="Pfam" id="PF16158">
    <property type="entry name" value="N_BRCA1_IG"/>
    <property type="match status" value="1"/>
</dbReference>
<dbReference type="InParanoid" id="A0A3N7FWS5"/>
<name>A0A3N7FWS5_POPTR</name>
<dbReference type="Gene3D" id="2.60.40.10">
    <property type="entry name" value="Immunoglobulins"/>
    <property type="match status" value="1"/>
</dbReference>
<organism evidence="4 5">
    <name type="scientific">Populus trichocarpa</name>
    <name type="common">Western balsam poplar</name>
    <name type="synonym">Populus balsamifera subsp. trichocarpa</name>
    <dbReference type="NCBI Taxonomy" id="3694"/>
    <lineage>
        <taxon>Eukaryota</taxon>
        <taxon>Viridiplantae</taxon>
        <taxon>Streptophyta</taxon>
        <taxon>Embryophyta</taxon>
        <taxon>Tracheophyta</taxon>
        <taxon>Spermatophyta</taxon>
        <taxon>Magnoliopsida</taxon>
        <taxon>eudicotyledons</taxon>
        <taxon>Gunneridae</taxon>
        <taxon>Pentapetalae</taxon>
        <taxon>rosids</taxon>
        <taxon>fabids</taxon>
        <taxon>Malpighiales</taxon>
        <taxon>Salicaceae</taxon>
        <taxon>Saliceae</taxon>
        <taxon>Populus</taxon>
    </lineage>
</organism>
<dbReference type="Proteomes" id="UP000006729">
    <property type="component" value="Chromosome 12"/>
</dbReference>
<feature type="domain" description="Nbr1 FW" evidence="3">
    <location>
        <begin position="1"/>
        <end position="95"/>
    </location>
</feature>
<dbReference type="EMBL" id="CM009301">
    <property type="protein sequence ID" value="RQO98455.1"/>
    <property type="molecule type" value="Genomic_DNA"/>
</dbReference>
<dbReference type="CDD" id="cd14947">
    <property type="entry name" value="NBR1_like"/>
    <property type="match status" value="1"/>
</dbReference>
<evidence type="ECO:0000256" key="2">
    <source>
        <dbReference type="SAM" id="MobiDB-lite"/>
    </source>
</evidence>
<dbReference type="InterPro" id="IPR013783">
    <property type="entry name" value="Ig-like_fold"/>
</dbReference>
<dbReference type="InterPro" id="IPR032350">
    <property type="entry name" value="Nbr1_FW"/>
</dbReference>
<sequence>MPSSTPFTKIWRMRNSGSVAWPQGVRLVWIGGDQFFSADSVEIEIPVNGVPIDGELDIAADFVSPALPGRYISYWKMAHPSGVKFGQRIWVLIEVDASLKDPSFKDLNLNESPNWSGSKCHEDLERISTARLLIIEGKGKTALLWAQEAKGMSSASSPPHFFFSVPVPHALRTPLALCSPLRMLAIQNQIQALENRKRALLLEQQELLVQAAARDPPKETSIRHVGSDSGLTSSDESESQRKT</sequence>